<reference evidence="1 2" key="1">
    <citation type="submission" date="2017-11" db="EMBL/GenBank/DDBJ databases">
        <authorList>
            <person name="Founou R.C."/>
            <person name="Founou L."/>
            <person name="Allam M."/>
            <person name="Ismail A."/>
            <person name="Essack S.Y."/>
        </authorList>
    </citation>
    <scope>NUCLEOTIDE SEQUENCE [LARGE SCALE GENOMIC DNA]</scope>
    <source>
        <strain evidence="1 2">G811N2B1</strain>
    </source>
</reference>
<dbReference type="Proteomes" id="UP000238153">
    <property type="component" value="Unassembled WGS sequence"/>
</dbReference>
<evidence type="ECO:0000313" key="1">
    <source>
        <dbReference type="EMBL" id="PPJ75534.1"/>
    </source>
</evidence>
<evidence type="ECO:0000313" key="2">
    <source>
        <dbReference type="Proteomes" id="UP000238153"/>
    </source>
</evidence>
<name>A0A7Z1S9Z1_STAHA</name>
<gene>
    <name evidence="1" type="ORF">CV019_05585</name>
</gene>
<proteinExistence type="predicted"/>
<feature type="non-terminal residue" evidence="1">
    <location>
        <position position="181"/>
    </location>
</feature>
<dbReference type="EMBL" id="PGWX01000260">
    <property type="protein sequence ID" value="PPJ75534.1"/>
    <property type="molecule type" value="Genomic_DNA"/>
</dbReference>
<dbReference type="AlphaFoldDB" id="A0A7Z1S9Z1"/>
<protein>
    <submittedName>
        <fullName evidence="1">DDE transposase</fullName>
    </submittedName>
</protein>
<accession>A0A7Z1S9Z1</accession>
<organism evidence="1 2">
    <name type="scientific">Staphylococcus haemolyticus</name>
    <dbReference type="NCBI Taxonomy" id="1283"/>
    <lineage>
        <taxon>Bacteria</taxon>
        <taxon>Bacillati</taxon>
        <taxon>Bacillota</taxon>
        <taxon>Bacilli</taxon>
        <taxon>Bacillales</taxon>
        <taxon>Staphylococcaceae</taxon>
        <taxon>Staphylococcus</taxon>
    </lineage>
</organism>
<feature type="non-terminal residue" evidence="1">
    <location>
        <position position="1"/>
    </location>
</feature>
<comment type="caution">
    <text evidence="1">The sequence shown here is derived from an EMBL/GenBank/DDBJ whole genome shotgun (WGS) entry which is preliminary data.</text>
</comment>
<sequence length="181" mass="19655">ATTLGRLARVARVGKPSAIAALQEPRRTATVAALFHTLEAAAQDDAAELAEALLADLVKGAEAADKQARLRSLRDLDGAAMLLHAMGLLVLTDDALPLNEWRDVLFERLPRPDIEAAMSKVEAIAKPAETKPYDQLRTKWRSARRLFFEIATRIETDAAPGGKNVKAAISYLKGVDDWSSL</sequence>